<evidence type="ECO:0000313" key="1">
    <source>
        <dbReference type="EMBL" id="KAJ3838892.1"/>
    </source>
</evidence>
<keyword evidence="2" id="KW-1185">Reference proteome</keyword>
<sequence length="152" mass="16917">MFQALKFQISTFAASHHHSLQKILFKPKPRLSIALTSTILRKKTLENLLLPPMYLFRTSTRHLLAANVLLLSMTVAAIGSSDVRPWAGATDVLNVCPSGARADVKTCPSGATDVIQRRSPQLDGDELFVYELNLSRKEKTMRLIQRKSGRSV</sequence>
<dbReference type="AlphaFoldDB" id="A0AA38UHW3"/>
<comment type="caution">
    <text evidence="1">The sequence shown here is derived from an EMBL/GenBank/DDBJ whole genome shotgun (WGS) entry which is preliminary data.</text>
</comment>
<protein>
    <submittedName>
        <fullName evidence="1">Uncharacterized protein</fullName>
    </submittedName>
</protein>
<reference evidence="1" key="1">
    <citation type="submission" date="2022-08" db="EMBL/GenBank/DDBJ databases">
        <authorList>
            <consortium name="DOE Joint Genome Institute"/>
            <person name="Min B."/>
            <person name="Riley R."/>
            <person name="Sierra-Patev S."/>
            <person name="Naranjo-Ortiz M."/>
            <person name="Looney B."/>
            <person name="Konkel Z."/>
            <person name="Slot J.C."/>
            <person name="Sakamoto Y."/>
            <person name="Steenwyk J.L."/>
            <person name="Rokas A."/>
            <person name="Carro J."/>
            <person name="Camarero S."/>
            <person name="Ferreira P."/>
            <person name="Molpeceres G."/>
            <person name="Ruiz-Duenas F.J."/>
            <person name="Serrano A."/>
            <person name="Henrissat B."/>
            <person name="Drula E."/>
            <person name="Hughes K.W."/>
            <person name="Mata J.L."/>
            <person name="Ishikawa N.K."/>
            <person name="Vargas-Isla R."/>
            <person name="Ushijima S."/>
            <person name="Smith C.A."/>
            <person name="Ahrendt S."/>
            <person name="Andreopoulos W."/>
            <person name="He G."/>
            <person name="Labutti K."/>
            <person name="Lipzen A."/>
            <person name="Ng V."/>
            <person name="Sandor L."/>
            <person name="Barry K."/>
            <person name="Martinez A.T."/>
            <person name="Xiao Y."/>
            <person name="Gibbons J.G."/>
            <person name="Terashima K."/>
            <person name="Hibbett D.S."/>
            <person name="Grigoriev I.V."/>
        </authorList>
    </citation>
    <scope>NUCLEOTIDE SEQUENCE</scope>
    <source>
        <strain evidence="1">TFB9207</strain>
    </source>
</reference>
<dbReference type="Proteomes" id="UP001163846">
    <property type="component" value="Unassembled WGS sequence"/>
</dbReference>
<name>A0AA38UHW3_9AGAR</name>
<organism evidence="1 2">
    <name type="scientific">Lentinula raphanica</name>
    <dbReference type="NCBI Taxonomy" id="153919"/>
    <lineage>
        <taxon>Eukaryota</taxon>
        <taxon>Fungi</taxon>
        <taxon>Dikarya</taxon>
        <taxon>Basidiomycota</taxon>
        <taxon>Agaricomycotina</taxon>
        <taxon>Agaricomycetes</taxon>
        <taxon>Agaricomycetidae</taxon>
        <taxon>Agaricales</taxon>
        <taxon>Marasmiineae</taxon>
        <taxon>Omphalotaceae</taxon>
        <taxon>Lentinula</taxon>
    </lineage>
</organism>
<gene>
    <name evidence="1" type="ORF">F5878DRAFT_150344</name>
</gene>
<dbReference type="EMBL" id="MU806158">
    <property type="protein sequence ID" value="KAJ3838892.1"/>
    <property type="molecule type" value="Genomic_DNA"/>
</dbReference>
<evidence type="ECO:0000313" key="2">
    <source>
        <dbReference type="Proteomes" id="UP001163846"/>
    </source>
</evidence>
<proteinExistence type="predicted"/>
<accession>A0AA38UHW3</accession>